<gene>
    <name evidence="2" type="ORF">SAMN05660652_00240</name>
</gene>
<proteinExistence type="predicted"/>
<organism evidence="2 3">
    <name type="scientific">Propionivibrio dicarboxylicus</name>
    <dbReference type="NCBI Taxonomy" id="83767"/>
    <lineage>
        <taxon>Bacteria</taxon>
        <taxon>Pseudomonadati</taxon>
        <taxon>Pseudomonadota</taxon>
        <taxon>Betaproteobacteria</taxon>
        <taxon>Rhodocyclales</taxon>
        <taxon>Rhodocyclaceae</taxon>
        <taxon>Propionivibrio</taxon>
    </lineage>
</organism>
<dbReference type="AlphaFoldDB" id="A0A1G7VLY0"/>
<keyword evidence="3" id="KW-1185">Reference proteome</keyword>
<dbReference type="PROSITE" id="PS51318">
    <property type="entry name" value="TAT"/>
    <property type="match status" value="1"/>
</dbReference>
<dbReference type="PANTHER" id="PTHR46623:SF6">
    <property type="entry name" value="ALPHA_BETA-HYDROLASES SUPERFAMILY PROTEIN"/>
    <property type="match status" value="1"/>
</dbReference>
<dbReference type="PANTHER" id="PTHR46623">
    <property type="entry name" value="CARBOXYMETHYLENEBUTENOLIDASE-RELATED"/>
    <property type="match status" value="1"/>
</dbReference>
<dbReference type="RefSeq" id="WP_091932224.1">
    <property type="nucleotide sequence ID" value="NZ_FNCY01000001.1"/>
</dbReference>
<dbReference type="InterPro" id="IPR029058">
    <property type="entry name" value="AB_hydrolase_fold"/>
</dbReference>
<dbReference type="Proteomes" id="UP000198607">
    <property type="component" value="Unassembled WGS sequence"/>
</dbReference>
<dbReference type="SUPFAM" id="SSF53474">
    <property type="entry name" value="alpha/beta-Hydrolases"/>
    <property type="match status" value="1"/>
</dbReference>
<dbReference type="InterPro" id="IPR002925">
    <property type="entry name" value="Dienelactn_hydro"/>
</dbReference>
<evidence type="ECO:0000259" key="1">
    <source>
        <dbReference type="Pfam" id="PF01738"/>
    </source>
</evidence>
<dbReference type="Gene3D" id="3.40.50.1820">
    <property type="entry name" value="alpha/beta hydrolase"/>
    <property type="match status" value="1"/>
</dbReference>
<protein>
    <submittedName>
        <fullName evidence="2">Carboxymethylenebutenolidase</fullName>
    </submittedName>
</protein>
<dbReference type="EMBL" id="FNCY01000001">
    <property type="protein sequence ID" value="SDG60826.1"/>
    <property type="molecule type" value="Genomic_DNA"/>
</dbReference>
<evidence type="ECO:0000313" key="2">
    <source>
        <dbReference type="EMBL" id="SDG60826.1"/>
    </source>
</evidence>
<dbReference type="OrthoDB" id="9787933at2"/>
<dbReference type="STRING" id="83767.SAMN05660652_00240"/>
<reference evidence="2 3" key="1">
    <citation type="submission" date="2016-10" db="EMBL/GenBank/DDBJ databases">
        <authorList>
            <person name="de Groot N.N."/>
        </authorList>
    </citation>
    <scope>NUCLEOTIDE SEQUENCE [LARGE SCALE GENOMIC DNA]</scope>
    <source>
        <strain evidence="2 3">DSM 5885</strain>
    </source>
</reference>
<evidence type="ECO:0000313" key="3">
    <source>
        <dbReference type="Proteomes" id="UP000198607"/>
    </source>
</evidence>
<dbReference type="GO" id="GO:0016787">
    <property type="term" value="F:hydrolase activity"/>
    <property type="evidence" value="ECO:0007669"/>
    <property type="project" value="InterPro"/>
</dbReference>
<dbReference type="InterPro" id="IPR006311">
    <property type="entry name" value="TAT_signal"/>
</dbReference>
<feature type="domain" description="Dienelactone hydrolase" evidence="1">
    <location>
        <begin position="69"/>
        <end position="292"/>
    </location>
</feature>
<sequence length="295" mass="31853">MSDPNGPSPEFDSLAPSISFTRRSFIVSALGAGFALSVQPIMAQTLITTDTDGLTCSEIKIPVADGALPAYFARPNAGKKFPTILVIQEIFGVHEHIKDVCRRLAKQGYLAIAPELYARQGDPRQYTNIQELMNQVVSKIPDAQVMSDLDACTAWAKGNGGDETRLGITGFCWGGRITWLYSAHNPQVRAGVAWYGRIVGDKNALTPRHPIDVGAALHGPVLGLYGGQDQGIPLDTVAAMRGVLASGTTASKESAIVIYDDAPHAFHADYRPSYRKEAAEDGWKRLLAWFKANGI</sequence>
<dbReference type="Pfam" id="PF01738">
    <property type="entry name" value="DLH"/>
    <property type="match status" value="1"/>
</dbReference>
<accession>A0A1G7VLY0</accession>
<name>A0A1G7VLY0_9RHOO</name>
<dbReference type="InterPro" id="IPR051049">
    <property type="entry name" value="Dienelactone_hydrolase-like"/>
</dbReference>